<evidence type="ECO:0000259" key="1">
    <source>
        <dbReference type="PROSITE" id="PS51725"/>
    </source>
</evidence>
<evidence type="ECO:0000313" key="3">
    <source>
        <dbReference type="Proteomes" id="UP000676325"/>
    </source>
</evidence>
<dbReference type="SUPFAM" id="SSF54909">
    <property type="entry name" value="Dimeric alpha+beta barrel"/>
    <property type="match status" value="1"/>
</dbReference>
<feature type="domain" description="ABM" evidence="1">
    <location>
        <begin position="2"/>
        <end position="92"/>
    </location>
</feature>
<dbReference type="Gene3D" id="3.30.70.100">
    <property type="match status" value="1"/>
</dbReference>
<keyword evidence="3" id="KW-1185">Reference proteome</keyword>
<dbReference type="EMBL" id="JAGSOH010000070">
    <property type="protein sequence ID" value="MBR7828950.1"/>
    <property type="molecule type" value="Genomic_DNA"/>
</dbReference>
<dbReference type="PROSITE" id="PS51725">
    <property type="entry name" value="ABM"/>
    <property type="match status" value="1"/>
</dbReference>
<proteinExistence type="predicted"/>
<keyword evidence="2" id="KW-0503">Monooxygenase</keyword>
<gene>
    <name evidence="2" type="ORF">KDK95_21750</name>
</gene>
<evidence type="ECO:0000313" key="2">
    <source>
        <dbReference type="EMBL" id="MBR7828950.1"/>
    </source>
</evidence>
<protein>
    <submittedName>
        <fullName evidence="2">Antibiotic biosynthesis monooxygenase</fullName>
    </submittedName>
</protein>
<dbReference type="InterPro" id="IPR007138">
    <property type="entry name" value="ABM_dom"/>
</dbReference>
<dbReference type="Pfam" id="PF03992">
    <property type="entry name" value="ABM"/>
    <property type="match status" value="1"/>
</dbReference>
<organism evidence="2 3">
    <name type="scientific">Actinospica acidithermotolerans</name>
    <dbReference type="NCBI Taxonomy" id="2828514"/>
    <lineage>
        <taxon>Bacteria</taxon>
        <taxon>Bacillati</taxon>
        <taxon>Actinomycetota</taxon>
        <taxon>Actinomycetes</taxon>
        <taxon>Catenulisporales</taxon>
        <taxon>Actinospicaceae</taxon>
        <taxon>Actinospica</taxon>
    </lineage>
</organism>
<keyword evidence="2" id="KW-0560">Oxidoreductase</keyword>
<name>A0A941E9Y5_9ACTN</name>
<comment type="caution">
    <text evidence="2">The sequence shown here is derived from an EMBL/GenBank/DDBJ whole genome shotgun (WGS) entry which is preliminary data.</text>
</comment>
<dbReference type="RefSeq" id="WP_212520083.1">
    <property type="nucleotide sequence ID" value="NZ_JAGSOH010000070.1"/>
</dbReference>
<sequence length="106" mass="10907">MIGRLMKATAQPGRGPELSTLMLRVAESLRGFPGCEVYAIANDASDPDTIRVIEVWHSEEAAQAAITAPPSEGAPKPADVLALLACPPERIDLTVSGGVGVGVGLS</sequence>
<dbReference type="AlphaFoldDB" id="A0A941E9Y5"/>
<reference evidence="2" key="1">
    <citation type="submission" date="2021-04" db="EMBL/GenBank/DDBJ databases">
        <title>Genome based classification of Actinospica acidithermotolerans sp. nov., an actinobacterium isolated from an Indonesian hot spring.</title>
        <authorList>
            <person name="Kusuma A.B."/>
            <person name="Putra K.E."/>
            <person name="Nafisah S."/>
            <person name="Loh J."/>
            <person name="Nouioui I."/>
            <person name="Goodfellow M."/>
        </authorList>
    </citation>
    <scope>NUCLEOTIDE SEQUENCE</scope>
    <source>
        <strain evidence="2">MGRD01-02</strain>
    </source>
</reference>
<dbReference type="GO" id="GO:0004497">
    <property type="term" value="F:monooxygenase activity"/>
    <property type="evidence" value="ECO:0007669"/>
    <property type="project" value="UniProtKB-KW"/>
</dbReference>
<dbReference type="Proteomes" id="UP000676325">
    <property type="component" value="Unassembled WGS sequence"/>
</dbReference>
<dbReference type="InterPro" id="IPR011008">
    <property type="entry name" value="Dimeric_a/b-barrel"/>
</dbReference>
<accession>A0A941E9Y5</accession>